<evidence type="ECO:0000256" key="1">
    <source>
        <dbReference type="ARBA" id="ARBA00004127"/>
    </source>
</evidence>
<dbReference type="Gene3D" id="2.70.150.10">
    <property type="entry name" value="Calcium-transporting ATPase, cytoplasmic transduction domain A"/>
    <property type="match status" value="1"/>
</dbReference>
<keyword evidence="7" id="KW-1185">Reference proteome</keyword>
<feature type="transmembrane region" description="Helical" evidence="4">
    <location>
        <begin position="120"/>
        <end position="138"/>
    </location>
</feature>
<feature type="domain" description="P-type ATPase A" evidence="5">
    <location>
        <begin position="239"/>
        <end position="309"/>
    </location>
</feature>
<dbReference type="SUPFAM" id="SSF81665">
    <property type="entry name" value="Calcium ATPase, transmembrane domain M"/>
    <property type="match status" value="1"/>
</dbReference>
<dbReference type="InterPro" id="IPR023298">
    <property type="entry name" value="ATPase_P-typ_TM_dom_sf"/>
</dbReference>
<sequence>MAASSTADGSRQIQYGMSVKELQALMECRGSEAVERIRRDYGGIHGICTRLYTSPTDGEATPCAVNTQLPTSSPDSCTVQDSVDPWQTWNTAGRSLDPTSSLRGPPKTFLQLVWEALQDLTLGILVVAAVISLLLAFYDSSSLPEPSHKGGEIMDLGAARRPPPPGAAQGGGHEETGWIEGVAILASVVIVVLVTAFNDYSKEKQFRGLQSQIEHEHRFAVIRAGELQQISLSAEMDVAGDQLPADGLVIQSNDLKLDESSLTGESDHVKKGEAIDPVLLSGTHVMEGSGKMLVTAVGVNSQTGIIFALLGAAKSEDEAKKKLEAKGSSPLIALCYLMDASFVRTSVGI</sequence>
<proteinExistence type="predicted"/>
<feature type="transmembrane region" description="Helical" evidence="4">
    <location>
        <begin position="178"/>
        <end position="197"/>
    </location>
</feature>
<dbReference type="PANTHER" id="PTHR24093:SF369">
    <property type="entry name" value="CALCIUM-TRANSPORTING ATPASE"/>
    <property type="match status" value="1"/>
</dbReference>
<dbReference type="Proteomes" id="UP001235939">
    <property type="component" value="Chromosome 01"/>
</dbReference>
<reference evidence="6 7" key="1">
    <citation type="submission" date="2022-01" db="EMBL/GenBank/DDBJ databases">
        <title>A chromosomal length assembly of Cordylochernes scorpioides.</title>
        <authorList>
            <person name="Zeh D."/>
            <person name="Zeh J."/>
        </authorList>
    </citation>
    <scope>NUCLEOTIDE SEQUENCE [LARGE SCALE GENOMIC DNA]</scope>
    <source>
        <strain evidence="6">IN4F17</strain>
        <tissue evidence="6">Whole Body</tissue>
    </source>
</reference>
<name>A0ABY6JWT1_9ARAC</name>
<dbReference type="Pfam" id="PF00122">
    <property type="entry name" value="E1-E2_ATPase"/>
    <property type="match status" value="1"/>
</dbReference>
<comment type="subcellular location">
    <subcellularLocation>
        <location evidence="1">Endomembrane system</location>
        <topology evidence="1">Multi-pass membrane protein</topology>
    </subcellularLocation>
</comment>
<evidence type="ECO:0000256" key="2">
    <source>
        <dbReference type="ARBA" id="ARBA00022842"/>
    </source>
</evidence>
<dbReference type="SUPFAM" id="SSF81653">
    <property type="entry name" value="Calcium ATPase, transduction domain A"/>
    <property type="match status" value="1"/>
</dbReference>
<dbReference type="EMBL" id="CP092863">
    <property type="protein sequence ID" value="UYV61024.1"/>
    <property type="molecule type" value="Genomic_DNA"/>
</dbReference>
<gene>
    <name evidence="6" type="ORF">LAZ67_1003166</name>
</gene>
<protein>
    <submittedName>
        <fullName evidence="6">PMCA</fullName>
    </submittedName>
</protein>
<dbReference type="InterPro" id="IPR059000">
    <property type="entry name" value="ATPase_P-type_domA"/>
</dbReference>
<dbReference type="InterPro" id="IPR008250">
    <property type="entry name" value="ATPase_P-typ_transduc_dom_A_sf"/>
</dbReference>
<evidence type="ECO:0000313" key="6">
    <source>
        <dbReference type="EMBL" id="UYV61024.1"/>
    </source>
</evidence>
<evidence type="ECO:0000256" key="3">
    <source>
        <dbReference type="SAM" id="MobiDB-lite"/>
    </source>
</evidence>
<evidence type="ECO:0000256" key="4">
    <source>
        <dbReference type="SAM" id="Phobius"/>
    </source>
</evidence>
<keyword evidence="4" id="KW-0812">Transmembrane</keyword>
<feature type="region of interest" description="Disordered" evidence="3">
    <location>
        <begin position="144"/>
        <end position="173"/>
    </location>
</feature>
<keyword evidence="4" id="KW-0472">Membrane</keyword>
<accession>A0ABY6JWT1</accession>
<evidence type="ECO:0000313" key="7">
    <source>
        <dbReference type="Proteomes" id="UP001235939"/>
    </source>
</evidence>
<dbReference type="PANTHER" id="PTHR24093">
    <property type="entry name" value="CATION TRANSPORTING ATPASE"/>
    <property type="match status" value="1"/>
</dbReference>
<evidence type="ECO:0000259" key="5">
    <source>
        <dbReference type="Pfam" id="PF00122"/>
    </source>
</evidence>
<organism evidence="6 7">
    <name type="scientific">Cordylochernes scorpioides</name>
    <dbReference type="NCBI Taxonomy" id="51811"/>
    <lineage>
        <taxon>Eukaryota</taxon>
        <taxon>Metazoa</taxon>
        <taxon>Ecdysozoa</taxon>
        <taxon>Arthropoda</taxon>
        <taxon>Chelicerata</taxon>
        <taxon>Arachnida</taxon>
        <taxon>Pseudoscorpiones</taxon>
        <taxon>Cheliferoidea</taxon>
        <taxon>Chernetidae</taxon>
        <taxon>Cordylochernes</taxon>
    </lineage>
</organism>
<keyword evidence="2" id="KW-0460">Magnesium</keyword>
<keyword evidence="4" id="KW-1133">Transmembrane helix</keyword>
<dbReference type="Gene3D" id="1.20.1110.10">
    <property type="entry name" value="Calcium-transporting ATPase, transmembrane domain"/>
    <property type="match status" value="1"/>
</dbReference>